<dbReference type="PANTHER" id="PTHR43080">
    <property type="entry name" value="CBS DOMAIN-CONTAINING PROTEIN CBSX3, MITOCHONDRIAL"/>
    <property type="match status" value="1"/>
</dbReference>
<dbReference type="RefSeq" id="WP_159455152.1">
    <property type="nucleotide sequence ID" value="NZ_FWZT01000003.1"/>
</dbReference>
<evidence type="ECO:0000256" key="2">
    <source>
        <dbReference type="PROSITE-ProRule" id="PRU00703"/>
    </source>
</evidence>
<dbReference type="Proteomes" id="UP000192907">
    <property type="component" value="Unassembled WGS sequence"/>
</dbReference>
<dbReference type="Gene3D" id="3.10.580.10">
    <property type="entry name" value="CBS-domain"/>
    <property type="match status" value="1"/>
</dbReference>
<dbReference type="PROSITE" id="PS51371">
    <property type="entry name" value="CBS"/>
    <property type="match status" value="2"/>
</dbReference>
<keyword evidence="1 2" id="KW-0129">CBS domain</keyword>
<feature type="domain" description="CBS" evidence="3">
    <location>
        <begin position="7"/>
        <end position="65"/>
    </location>
</feature>
<dbReference type="Pfam" id="PF00571">
    <property type="entry name" value="CBS"/>
    <property type="match status" value="2"/>
</dbReference>
<dbReference type="SMART" id="SM00116">
    <property type="entry name" value="CBS"/>
    <property type="match status" value="2"/>
</dbReference>
<evidence type="ECO:0000259" key="3">
    <source>
        <dbReference type="PROSITE" id="PS51371"/>
    </source>
</evidence>
<keyword evidence="5" id="KW-1185">Reference proteome</keyword>
<evidence type="ECO:0000256" key="1">
    <source>
        <dbReference type="ARBA" id="ARBA00023122"/>
    </source>
</evidence>
<organism evidence="4 5">
    <name type="scientific">Pseudobacteriovorax antillogorgiicola</name>
    <dbReference type="NCBI Taxonomy" id="1513793"/>
    <lineage>
        <taxon>Bacteria</taxon>
        <taxon>Pseudomonadati</taxon>
        <taxon>Bdellovibrionota</taxon>
        <taxon>Oligoflexia</taxon>
        <taxon>Oligoflexales</taxon>
        <taxon>Pseudobacteriovoracaceae</taxon>
        <taxon>Pseudobacteriovorax</taxon>
    </lineage>
</organism>
<gene>
    <name evidence="4" type="ORF">SAMN06296036_10385</name>
</gene>
<sequence length="158" mass="17562">MRVSDIMSSPVITCHQDWRLEDAVQLMVEKKIGVLPVIDDRGILQGTVTENDFLPHYSRVDGRGLSVATIFGEYLDSAETAEDIFERVRTAAVRDCMNHFPMTLTRDTSLTSTVYQMFHSSGQKAVVVEEGRPVGVVSSHDVMKSMIKVQQSARCAIA</sequence>
<dbReference type="STRING" id="1513793.SAMN06296036_10385"/>
<evidence type="ECO:0000313" key="4">
    <source>
        <dbReference type="EMBL" id="SMF00253.1"/>
    </source>
</evidence>
<protein>
    <submittedName>
        <fullName evidence="4">CBS domain-containing protein</fullName>
    </submittedName>
</protein>
<dbReference type="PANTHER" id="PTHR43080:SF2">
    <property type="entry name" value="CBS DOMAIN-CONTAINING PROTEIN"/>
    <property type="match status" value="1"/>
</dbReference>
<feature type="domain" description="CBS" evidence="3">
    <location>
        <begin position="97"/>
        <end position="152"/>
    </location>
</feature>
<accession>A0A1Y6BC27</accession>
<dbReference type="AlphaFoldDB" id="A0A1Y6BC27"/>
<dbReference type="SUPFAM" id="SSF54631">
    <property type="entry name" value="CBS-domain pair"/>
    <property type="match status" value="1"/>
</dbReference>
<name>A0A1Y6BC27_9BACT</name>
<dbReference type="InterPro" id="IPR046342">
    <property type="entry name" value="CBS_dom_sf"/>
</dbReference>
<dbReference type="InterPro" id="IPR000644">
    <property type="entry name" value="CBS_dom"/>
</dbReference>
<evidence type="ECO:0000313" key="5">
    <source>
        <dbReference type="Proteomes" id="UP000192907"/>
    </source>
</evidence>
<reference evidence="5" key="1">
    <citation type="submission" date="2017-04" db="EMBL/GenBank/DDBJ databases">
        <authorList>
            <person name="Varghese N."/>
            <person name="Submissions S."/>
        </authorList>
    </citation>
    <scope>NUCLEOTIDE SEQUENCE [LARGE SCALE GENOMIC DNA]</scope>
    <source>
        <strain evidence="5">RKEM611</strain>
    </source>
</reference>
<dbReference type="InterPro" id="IPR051257">
    <property type="entry name" value="Diverse_CBS-Domain"/>
</dbReference>
<dbReference type="EMBL" id="FWZT01000003">
    <property type="protein sequence ID" value="SMF00253.1"/>
    <property type="molecule type" value="Genomic_DNA"/>
</dbReference>
<proteinExistence type="predicted"/>